<evidence type="ECO:0000256" key="9">
    <source>
        <dbReference type="SAM" id="MobiDB-lite"/>
    </source>
</evidence>
<evidence type="ECO:0000256" key="3">
    <source>
        <dbReference type="ARBA" id="ARBA00022694"/>
    </source>
</evidence>
<keyword evidence="11" id="KW-1185">Reference proteome</keyword>
<comment type="cofactor">
    <cofactor evidence="1">
        <name>Zn(2+)</name>
        <dbReference type="ChEBI" id="CHEBI:29105"/>
    </cofactor>
</comment>
<evidence type="ECO:0000313" key="11">
    <source>
        <dbReference type="Proteomes" id="UP001497392"/>
    </source>
</evidence>
<dbReference type="InterPro" id="IPR036866">
    <property type="entry name" value="RibonucZ/Hydroxyglut_hydro"/>
</dbReference>
<evidence type="ECO:0000256" key="5">
    <source>
        <dbReference type="ARBA" id="ARBA00022723"/>
    </source>
</evidence>
<keyword evidence="8" id="KW-0862">Zinc</keyword>
<protein>
    <submittedName>
        <fullName evidence="10">G11373 protein</fullName>
    </submittedName>
</protein>
<feature type="compositionally biased region" description="Basic and acidic residues" evidence="9">
    <location>
        <begin position="523"/>
        <end position="536"/>
    </location>
</feature>
<feature type="compositionally biased region" description="Acidic residues" evidence="9">
    <location>
        <begin position="40"/>
        <end position="50"/>
    </location>
</feature>
<evidence type="ECO:0000313" key="10">
    <source>
        <dbReference type="EMBL" id="CAL5228269.1"/>
    </source>
</evidence>
<evidence type="ECO:0000256" key="8">
    <source>
        <dbReference type="ARBA" id="ARBA00022833"/>
    </source>
</evidence>
<feature type="region of interest" description="Disordered" evidence="9">
    <location>
        <begin position="1"/>
        <end position="20"/>
    </location>
</feature>
<reference evidence="10 11" key="1">
    <citation type="submission" date="2024-06" db="EMBL/GenBank/DDBJ databases">
        <authorList>
            <person name="Kraege A."/>
            <person name="Thomma B."/>
        </authorList>
    </citation>
    <scope>NUCLEOTIDE SEQUENCE [LARGE SCALE GENOMIC DNA]</scope>
</reference>
<feature type="compositionally biased region" description="Basic and acidic residues" evidence="9">
    <location>
        <begin position="574"/>
        <end position="585"/>
    </location>
</feature>
<feature type="region of interest" description="Disordered" evidence="9">
    <location>
        <begin position="252"/>
        <end position="285"/>
    </location>
</feature>
<evidence type="ECO:0000256" key="1">
    <source>
        <dbReference type="ARBA" id="ARBA00001947"/>
    </source>
</evidence>
<dbReference type="PANTHER" id="PTHR46018">
    <property type="entry name" value="ZINC PHOSPHODIESTERASE ELAC PROTEIN 1"/>
    <property type="match status" value="1"/>
</dbReference>
<keyword evidence="5" id="KW-0479">Metal-binding</keyword>
<dbReference type="SUPFAM" id="SSF56281">
    <property type="entry name" value="Metallo-hydrolase/oxidoreductase"/>
    <property type="match status" value="1"/>
</dbReference>
<sequence>MPPREPLPPKHPARIVQSERLRESYLDRSRTLDASLVLEDLPEEEEDPWSEGDASRGAREPQEWRPVRQLHVSSEEALSNNSDMQLVFFGTSAGRMSRYRSSPAIALRKGKSNFLFDCGEDTQRQLLRQALVRPGKIDRVFITRALAETSFGLPGMMCIISASREMGLDTSDLPLHIFGPAGLAEYLRSFLTLSDTYVVMPIVVHEFVKEAVPEEELRRPQQLERRACLFRQRIPPDQLNPQGYYDGQLAQLTKRHQQRQRRRKGPDERTIITGQRLPEPGDPSRIDVAEEDMEWTIKCDDLTTVTAFPLPGSTAALGYVTRESDKAGSLNAAKCEELGVHGRYRTLLKEGETITTRSGLTVRPEEVIGATKFGRSLAILGGPASTANAAKQIEGVDLLVHPASSSADDISCSHAGPAGLAAKQADAKHLCISGFPASGTNILPIPVDYPDENTEFAIQPGVPAQPVPRAIGKRHENASANARALVTPEEPLVKRALAAAQEQYESASVTAAHDLMVLSVERRQEDDMPGESEGHAASEAASPDFWASEEHTEEAAAGAAAEEAAAENGAEGHAPAEAEPAEKQRSNHRQRAPVDELEWDPVPQPQEAHL</sequence>
<feature type="compositionally biased region" description="Basic and acidic residues" evidence="9">
    <location>
        <begin position="53"/>
        <end position="66"/>
    </location>
</feature>
<dbReference type="Gene3D" id="3.60.15.10">
    <property type="entry name" value="Ribonuclease Z/Hydroxyacylglutathione hydrolase-like"/>
    <property type="match status" value="1"/>
</dbReference>
<evidence type="ECO:0000256" key="6">
    <source>
        <dbReference type="ARBA" id="ARBA00022759"/>
    </source>
</evidence>
<feature type="compositionally biased region" description="Basic residues" evidence="9">
    <location>
        <begin position="253"/>
        <end position="264"/>
    </location>
</feature>
<keyword evidence="4" id="KW-0540">Nuclease</keyword>
<dbReference type="PANTHER" id="PTHR46018:SF2">
    <property type="entry name" value="ZINC PHOSPHODIESTERASE ELAC PROTEIN 1"/>
    <property type="match status" value="1"/>
</dbReference>
<comment type="caution">
    <text evidence="10">The sequence shown here is derived from an EMBL/GenBank/DDBJ whole genome shotgun (WGS) entry which is preliminary data.</text>
</comment>
<accession>A0ABP1G7R3</accession>
<keyword evidence="7" id="KW-0378">Hydrolase</keyword>
<comment type="subunit">
    <text evidence="2">Homodimer.</text>
</comment>
<dbReference type="InterPro" id="IPR013471">
    <property type="entry name" value="RNase_Z/BN"/>
</dbReference>
<proteinExistence type="inferred from homology"/>
<evidence type="ECO:0000256" key="2">
    <source>
        <dbReference type="ARBA" id="ARBA00011738"/>
    </source>
</evidence>
<feature type="region of interest" description="Disordered" evidence="9">
    <location>
        <begin position="37"/>
        <end position="66"/>
    </location>
</feature>
<gene>
    <name evidence="10" type="primary">g11373</name>
    <name evidence="10" type="ORF">VP750_LOCUS10175</name>
</gene>
<feature type="region of interest" description="Disordered" evidence="9">
    <location>
        <begin position="523"/>
        <end position="610"/>
    </location>
</feature>
<dbReference type="HAMAP" id="MF_01818">
    <property type="entry name" value="RNase_Z_BN"/>
    <property type="match status" value="1"/>
</dbReference>
<name>A0ABP1G7R3_9CHLO</name>
<dbReference type="Proteomes" id="UP001497392">
    <property type="component" value="Unassembled WGS sequence"/>
</dbReference>
<keyword evidence="3" id="KW-0819">tRNA processing</keyword>
<dbReference type="EMBL" id="CAXHTA020000018">
    <property type="protein sequence ID" value="CAL5228269.1"/>
    <property type="molecule type" value="Genomic_DNA"/>
</dbReference>
<feature type="compositionally biased region" description="Pro residues" evidence="9">
    <location>
        <begin position="1"/>
        <end position="10"/>
    </location>
</feature>
<organism evidence="10 11">
    <name type="scientific">Coccomyxa viridis</name>
    <dbReference type="NCBI Taxonomy" id="1274662"/>
    <lineage>
        <taxon>Eukaryota</taxon>
        <taxon>Viridiplantae</taxon>
        <taxon>Chlorophyta</taxon>
        <taxon>core chlorophytes</taxon>
        <taxon>Trebouxiophyceae</taxon>
        <taxon>Trebouxiophyceae incertae sedis</taxon>
        <taxon>Coccomyxaceae</taxon>
        <taxon>Coccomyxa</taxon>
    </lineage>
</organism>
<evidence type="ECO:0000256" key="4">
    <source>
        <dbReference type="ARBA" id="ARBA00022722"/>
    </source>
</evidence>
<feature type="compositionally biased region" description="Low complexity" evidence="9">
    <location>
        <begin position="555"/>
        <end position="573"/>
    </location>
</feature>
<keyword evidence="6" id="KW-0255">Endonuclease</keyword>
<evidence type="ECO:0000256" key="7">
    <source>
        <dbReference type="ARBA" id="ARBA00022801"/>
    </source>
</evidence>